<dbReference type="Proteomes" id="UP000186817">
    <property type="component" value="Unassembled WGS sequence"/>
</dbReference>
<dbReference type="PROSITE" id="PS50102">
    <property type="entry name" value="RRM"/>
    <property type="match status" value="1"/>
</dbReference>
<sequence>MFSLKAAVPVDMRLPEIASAVDVSGKPPSKWTAEDLQLGVLEKDEFSKFGEVGDVFIPRSKFSDRPCGYAFVRFFDERDGMEAVKKMNRSTYDGCVITVAKAQVGCSAEMISYFGR</sequence>
<dbReference type="Gene3D" id="3.30.70.330">
    <property type="match status" value="1"/>
</dbReference>
<protein>
    <submittedName>
        <fullName evidence="3">Serine/arginine-rich splicing factor 2</fullName>
    </submittedName>
</protein>
<gene>
    <name evidence="3" type="primary">SRSF2</name>
    <name evidence="3" type="ORF">AK812_SmicGene18012</name>
</gene>
<dbReference type="SUPFAM" id="SSF54928">
    <property type="entry name" value="RNA-binding domain, RBD"/>
    <property type="match status" value="1"/>
</dbReference>
<dbReference type="InterPro" id="IPR012677">
    <property type="entry name" value="Nucleotide-bd_a/b_plait_sf"/>
</dbReference>
<dbReference type="PANTHER" id="PTHR23147">
    <property type="entry name" value="SERINE/ARGININE RICH SPLICING FACTOR"/>
    <property type="match status" value="1"/>
</dbReference>
<dbReference type="GO" id="GO:0003723">
    <property type="term" value="F:RNA binding"/>
    <property type="evidence" value="ECO:0007669"/>
    <property type="project" value="UniProtKB-UniRule"/>
</dbReference>
<dbReference type="InterPro" id="IPR000504">
    <property type="entry name" value="RRM_dom"/>
</dbReference>
<comment type="caution">
    <text evidence="3">The sequence shown here is derived from an EMBL/GenBank/DDBJ whole genome shotgun (WGS) entry which is preliminary data.</text>
</comment>
<dbReference type="InterPro" id="IPR035979">
    <property type="entry name" value="RBD_domain_sf"/>
</dbReference>
<dbReference type="OrthoDB" id="8093034at2759"/>
<accession>A0A1Q9DW83</accession>
<evidence type="ECO:0000313" key="4">
    <source>
        <dbReference type="Proteomes" id="UP000186817"/>
    </source>
</evidence>
<dbReference type="SMART" id="SM00360">
    <property type="entry name" value="RRM"/>
    <property type="match status" value="1"/>
</dbReference>
<evidence type="ECO:0000259" key="2">
    <source>
        <dbReference type="PROSITE" id="PS50102"/>
    </source>
</evidence>
<dbReference type="AlphaFoldDB" id="A0A1Q9DW83"/>
<feature type="domain" description="RRM" evidence="2">
    <location>
        <begin position="19"/>
        <end position="104"/>
    </location>
</feature>
<name>A0A1Q9DW83_SYMMI</name>
<reference evidence="3 4" key="1">
    <citation type="submission" date="2016-02" db="EMBL/GenBank/DDBJ databases">
        <title>Genome analysis of coral dinoflagellate symbionts highlights evolutionary adaptations to a symbiotic lifestyle.</title>
        <authorList>
            <person name="Aranda M."/>
            <person name="Li Y."/>
            <person name="Liew Y.J."/>
            <person name="Baumgarten S."/>
            <person name="Simakov O."/>
            <person name="Wilson M."/>
            <person name="Piel J."/>
            <person name="Ashoor H."/>
            <person name="Bougouffa S."/>
            <person name="Bajic V.B."/>
            <person name="Ryu T."/>
            <person name="Ravasi T."/>
            <person name="Bayer T."/>
            <person name="Micklem G."/>
            <person name="Kim H."/>
            <person name="Bhak J."/>
            <person name="Lajeunesse T.C."/>
            <person name="Voolstra C.R."/>
        </authorList>
    </citation>
    <scope>NUCLEOTIDE SEQUENCE [LARGE SCALE GENOMIC DNA]</scope>
    <source>
        <strain evidence="3 4">CCMP2467</strain>
    </source>
</reference>
<keyword evidence="4" id="KW-1185">Reference proteome</keyword>
<proteinExistence type="predicted"/>
<keyword evidence="1" id="KW-0694">RNA-binding</keyword>
<organism evidence="3 4">
    <name type="scientific">Symbiodinium microadriaticum</name>
    <name type="common">Dinoflagellate</name>
    <name type="synonym">Zooxanthella microadriatica</name>
    <dbReference type="NCBI Taxonomy" id="2951"/>
    <lineage>
        <taxon>Eukaryota</taxon>
        <taxon>Sar</taxon>
        <taxon>Alveolata</taxon>
        <taxon>Dinophyceae</taxon>
        <taxon>Suessiales</taxon>
        <taxon>Symbiodiniaceae</taxon>
        <taxon>Symbiodinium</taxon>
    </lineage>
</organism>
<dbReference type="Pfam" id="PF00076">
    <property type="entry name" value="RRM_1"/>
    <property type="match status" value="1"/>
</dbReference>
<dbReference type="InterPro" id="IPR050907">
    <property type="entry name" value="SRSF"/>
</dbReference>
<evidence type="ECO:0000313" key="3">
    <source>
        <dbReference type="EMBL" id="OLP99434.1"/>
    </source>
</evidence>
<dbReference type="EMBL" id="LSRX01000362">
    <property type="protein sequence ID" value="OLP99434.1"/>
    <property type="molecule type" value="Genomic_DNA"/>
</dbReference>
<evidence type="ECO:0000256" key="1">
    <source>
        <dbReference type="PROSITE-ProRule" id="PRU00176"/>
    </source>
</evidence>